<dbReference type="EMBL" id="JAPWTK010000271">
    <property type="protein sequence ID" value="KAJ8943954.1"/>
    <property type="molecule type" value="Genomic_DNA"/>
</dbReference>
<dbReference type="InterPro" id="IPR010422">
    <property type="entry name" value="Ccdc124/Oxs1"/>
</dbReference>
<keyword evidence="6" id="KW-1185">Reference proteome</keyword>
<proteinExistence type="inferred from homology"/>
<keyword evidence="3" id="KW-0175">Coiled coil</keyword>
<dbReference type="Pfam" id="PF06244">
    <property type="entry name" value="Ccdc124"/>
    <property type="match status" value="1"/>
</dbReference>
<gene>
    <name evidence="5" type="ORF">NQ318_013535</name>
</gene>
<dbReference type="GO" id="GO:0005634">
    <property type="term" value="C:nucleus"/>
    <property type="evidence" value="ECO:0007669"/>
    <property type="project" value="TreeGrafter"/>
</dbReference>
<reference evidence="5" key="1">
    <citation type="journal article" date="2023" name="Insect Mol. Biol.">
        <title>Genome sequencing provides insights into the evolution of gene families encoding plant cell wall-degrading enzymes in longhorned beetles.</title>
        <authorList>
            <person name="Shin N.R."/>
            <person name="Okamura Y."/>
            <person name="Kirsch R."/>
            <person name="Pauchet Y."/>
        </authorList>
    </citation>
    <scope>NUCLEOTIDE SEQUENCE</scope>
    <source>
        <strain evidence="5">AMC_N1</strain>
    </source>
</reference>
<comment type="similarity">
    <text evidence="2">Belongs to the CCDC124 family.</text>
</comment>
<evidence type="ECO:0000256" key="3">
    <source>
        <dbReference type="ARBA" id="ARBA00023054"/>
    </source>
</evidence>
<dbReference type="PANTHER" id="PTHR21680:SF0">
    <property type="entry name" value="COILED-COIL DOMAIN-CONTAINING PROTEIN 124"/>
    <property type="match status" value="1"/>
</dbReference>
<feature type="domain" description="Coiled-coil" evidence="4">
    <location>
        <begin position="7"/>
        <end position="66"/>
    </location>
</feature>
<dbReference type="GO" id="GO:0006366">
    <property type="term" value="P:transcription by RNA polymerase II"/>
    <property type="evidence" value="ECO:0007669"/>
    <property type="project" value="TreeGrafter"/>
</dbReference>
<comment type="subcellular location">
    <subcellularLocation>
        <location evidence="1">Midbody</location>
    </subcellularLocation>
</comment>
<evidence type="ECO:0000313" key="6">
    <source>
        <dbReference type="Proteomes" id="UP001162162"/>
    </source>
</evidence>
<dbReference type="PANTHER" id="PTHR21680">
    <property type="entry name" value="COILED-COIL DOMAIN-CONTAINING PROTEIN 124"/>
    <property type="match status" value="1"/>
</dbReference>
<evidence type="ECO:0000259" key="4">
    <source>
        <dbReference type="Pfam" id="PF06244"/>
    </source>
</evidence>
<dbReference type="AlphaFoldDB" id="A0AAV8XZ35"/>
<organism evidence="5 6">
    <name type="scientific">Aromia moschata</name>
    <dbReference type="NCBI Taxonomy" id="1265417"/>
    <lineage>
        <taxon>Eukaryota</taxon>
        <taxon>Metazoa</taxon>
        <taxon>Ecdysozoa</taxon>
        <taxon>Arthropoda</taxon>
        <taxon>Hexapoda</taxon>
        <taxon>Insecta</taxon>
        <taxon>Pterygota</taxon>
        <taxon>Neoptera</taxon>
        <taxon>Endopterygota</taxon>
        <taxon>Coleoptera</taxon>
        <taxon>Polyphaga</taxon>
        <taxon>Cucujiformia</taxon>
        <taxon>Chrysomeloidea</taxon>
        <taxon>Cerambycidae</taxon>
        <taxon>Cerambycinae</taxon>
        <taxon>Callichromatini</taxon>
        <taxon>Aromia</taxon>
    </lineage>
</organism>
<comment type="caution">
    <text evidence="5">The sequence shown here is derived from an EMBL/GenBank/DDBJ whole genome shotgun (WGS) entry which is preliminary data.</text>
</comment>
<evidence type="ECO:0000313" key="5">
    <source>
        <dbReference type="EMBL" id="KAJ8943954.1"/>
    </source>
</evidence>
<dbReference type="GO" id="GO:0030496">
    <property type="term" value="C:midbody"/>
    <property type="evidence" value="ECO:0007669"/>
    <property type="project" value="UniProtKB-SubCell"/>
</dbReference>
<evidence type="ECO:0000256" key="2">
    <source>
        <dbReference type="ARBA" id="ARBA00008296"/>
    </source>
</evidence>
<evidence type="ECO:0000256" key="1">
    <source>
        <dbReference type="ARBA" id="ARBA00004214"/>
    </source>
</evidence>
<dbReference type="GO" id="GO:0003713">
    <property type="term" value="F:transcription coactivator activity"/>
    <property type="evidence" value="ECO:0007669"/>
    <property type="project" value="TreeGrafter"/>
</dbReference>
<protein>
    <recommendedName>
        <fullName evidence="4">Coiled-coil domain-containing protein</fullName>
    </recommendedName>
</protein>
<name>A0AAV8XZ35_9CUCU</name>
<sequence length="105" mass="12294">MFPLVENVNRLQIDGEEARTVEEAIRVLNIDSVDLIPEKSMKAAYTAYEKRRLQELKLEYPTLRLFPTQTTDIYRMAKITRKSNEPEILMKIAVHIKSYSTFCDL</sequence>
<dbReference type="InterPro" id="IPR054414">
    <property type="entry name" value="Ccdc124/Oxs1_C"/>
</dbReference>
<dbReference type="Proteomes" id="UP001162162">
    <property type="component" value="Unassembled WGS sequence"/>
</dbReference>
<accession>A0AAV8XZ35</accession>